<feature type="chain" id="PRO_5012292645" description="DUF3829 domain-containing protein" evidence="1">
    <location>
        <begin position="22"/>
        <end position="344"/>
    </location>
</feature>
<accession>A0A2A9HEI7</accession>
<proteinExistence type="predicted"/>
<evidence type="ECO:0000256" key="1">
    <source>
        <dbReference type="SAM" id="SignalP"/>
    </source>
</evidence>
<sequence>MNPAYRLAAALLLPLAFIASACGDSPKKTPLADWVDGLCRAAAALDRDRDAVVEEFSSTDFSKTAEAKKAFAETVEKQRELAKTFRAAVDDLGQPDIDGGKEVVRAFEEQFKENDQRTDDIAKRVAAIPDRADFLAEFQRIADQAGEPDFRAKLVLVAKDHPKVEDLIAAIDDDPDCSRVIFAASPATNPQSEAWVSGVCTALGAWIEALSTGADAINRKLDAAQTPGEVKRILVDFFEQGLADTRALDRALKRLEPPPVRDGKEINRVFTAAGEDLVAAMERLTREVRSADFSTIEQADAEAARFVALIDQLFGDVAASFDELQQYDPEGLDVLIQELPECQF</sequence>
<protein>
    <recommendedName>
        <fullName evidence="4">DUF3829 domain-containing protein</fullName>
    </recommendedName>
</protein>
<name>A0A2A9HEI7_TEPT2</name>
<dbReference type="AlphaFoldDB" id="A0A2A9HEI7"/>
<evidence type="ECO:0000313" key="3">
    <source>
        <dbReference type="Proteomes" id="UP000223071"/>
    </source>
</evidence>
<keyword evidence="1" id="KW-0732">Signal</keyword>
<dbReference type="PROSITE" id="PS51257">
    <property type="entry name" value="PROKAR_LIPOPROTEIN"/>
    <property type="match status" value="1"/>
</dbReference>
<dbReference type="RefSeq" id="WP_098502972.1">
    <property type="nucleotide sequence ID" value="NZ_PDJQ01000001.1"/>
</dbReference>
<evidence type="ECO:0000313" key="2">
    <source>
        <dbReference type="EMBL" id="PFG73520.1"/>
    </source>
</evidence>
<organism evidence="2 3">
    <name type="scientific">Tepidiforma thermophila (strain KCTC 52669 / CGMCC 1.13589 / G233)</name>
    <dbReference type="NCBI Taxonomy" id="2761530"/>
    <lineage>
        <taxon>Bacteria</taxon>
        <taxon>Bacillati</taxon>
        <taxon>Chloroflexota</taxon>
        <taxon>Tepidiformia</taxon>
        <taxon>Tepidiformales</taxon>
        <taxon>Tepidiformaceae</taxon>
        <taxon>Tepidiforma</taxon>
    </lineage>
</organism>
<dbReference type="Proteomes" id="UP000223071">
    <property type="component" value="Unassembled WGS sequence"/>
</dbReference>
<gene>
    <name evidence="2" type="ORF">A9A59_0719</name>
</gene>
<comment type="caution">
    <text evidence="2">The sequence shown here is derived from an EMBL/GenBank/DDBJ whole genome shotgun (WGS) entry which is preliminary data.</text>
</comment>
<keyword evidence="3" id="KW-1185">Reference proteome</keyword>
<evidence type="ECO:0008006" key="4">
    <source>
        <dbReference type="Google" id="ProtNLM"/>
    </source>
</evidence>
<dbReference type="EMBL" id="PDJQ01000001">
    <property type="protein sequence ID" value="PFG73520.1"/>
    <property type="molecule type" value="Genomic_DNA"/>
</dbReference>
<reference evidence="2 3" key="1">
    <citation type="submission" date="2017-09" db="EMBL/GenBank/DDBJ databases">
        <title>Sequencing the genomes of two abundant thermophiles in Great Basin hot springs: Thermocrinis jamiesonii and novel Chloroflexi Thermoflexus hugenholtzii.</title>
        <authorList>
            <person name="Hedlund B."/>
        </authorList>
    </citation>
    <scope>NUCLEOTIDE SEQUENCE [LARGE SCALE GENOMIC DNA]</scope>
    <source>
        <strain evidence="2 3">G233</strain>
    </source>
</reference>
<feature type="signal peptide" evidence="1">
    <location>
        <begin position="1"/>
        <end position="21"/>
    </location>
</feature>